<dbReference type="AlphaFoldDB" id="A0A974BJ22"/>
<dbReference type="Pfam" id="PF01938">
    <property type="entry name" value="TRAM"/>
    <property type="match status" value="1"/>
</dbReference>
<evidence type="ECO:0000256" key="3">
    <source>
        <dbReference type="ARBA" id="ARBA00022691"/>
    </source>
</evidence>
<evidence type="ECO:0000256" key="1">
    <source>
        <dbReference type="ARBA" id="ARBA00022603"/>
    </source>
</evidence>
<keyword evidence="3 4" id="KW-0949">S-adenosyl-L-methionine</keyword>
<dbReference type="GO" id="GO:0070475">
    <property type="term" value="P:rRNA base methylation"/>
    <property type="evidence" value="ECO:0007669"/>
    <property type="project" value="TreeGrafter"/>
</dbReference>
<dbReference type="InterPro" id="IPR029063">
    <property type="entry name" value="SAM-dependent_MTases_sf"/>
</dbReference>
<dbReference type="PROSITE" id="PS01231">
    <property type="entry name" value="TRMA_2"/>
    <property type="match status" value="1"/>
</dbReference>
<name>A0A974BJ22_SEDHY</name>
<accession>A0A974BJ22</accession>
<evidence type="ECO:0000256" key="5">
    <source>
        <dbReference type="PROSITE-ProRule" id="PRU10015"/>
    </source>
</evidence>
<dbReference type="PANTHER" id="PTHR11061:SF30">
    <property type="entry name" value="TRNA (URACIL(54)-C(5))-METHYLTRANSFERASE"/>
    <property type="match status" value="1"/>
</dbReference>
<feature type="active site" evidence="5">
    <location>
        <position position="408"/>
    </location>
</feature>
<gene>
    <name evidence="7" type="primary">rlmD</name>
    <name evidence="7" type="ORF">HZF24_06380</name>
</gene>
<feature type="binding site" evidence="4">
    <location>
        <position position="312"/>
    </location>
    <ligand>
        <name>S-adenosyl-L-methionine</name>
        <dbReference type="ChEBI" id="CHEBI:59789"/>
    </ligand>
</feature>
<proteinExistence type="inferred from homology"/>
<dbReference type="Gene3D" id="2.40.50.1070">
    <property type="match status" value="1"/>
</dbReference>
<dbReference type="InterPro" id="IPR030390">
    <property type="entry name" value="MeTrfase_TrmA_AS"/>
</dbReference>
<dbReference type="InterPro" id="IPR012340">
    <property type="entry name" value="NA-bd_OB-fold"/>
</dbReference>
<organism evidence="7 8">
    <name type="scientific">Sedimentibacter hydroxybenzoicus DSM 7310</name>
    <dbReference type="NCBI Taxonomy" id="1123245"/>
    <lineage>
        <taxon>Bacteria</taxon>
        <taxon>Bacillati</taxon>
        <taxon>Bacillota</taxon>
        <taxon>Tissierellia</taxon>
        <taxon>Sedimentibacter</taxon>
    </lineage>
</organism>
<dbReference type="SUPFAM" id="SSF53335">
    <property type="entry name" value="S-adenosyl-L-methionine-dependent methyltransferases"/>
    <property type="match status" value="1"/>
</dbReference>
<dbReference type="EMBL" id="JACBNQ010000004">
    <property type="protein sequence ID" value="NYB73766.1"/>
    <property type="molecule type" value="Genomic_DNA"/>
</dbReference>
<feature type="domain" description="TRAM" evidence="6">
    <location>
        <begin position="1"/>
        <end position="59"/>
    </location>
</feature>
<dbReference type="Gene3D" id="3.40.50.150">
    <property type="entry name" value="Vaccinia Virus protein VP39"/>
    <property type="match status" value="1"/>
</dbReference>
<dbReference type="PROSITE" id="PS50926">
    <property type="entry name" value="TRAM"/>
    <property type="match status" value="1"/>
</dbReference>
<evidence type="ECO:0000313" key="7">
    <source>
        <dbReference type="EMBL" id="NYB73766.1"/>
    </source>
</evidence>
<keyword evidence="8" id="KW-1185">Reference proteome</keyword>
<reference evidence="7" key="1">
    <citation type="submission" date="2020-07" db="EMBL/GenBank/DDBJ databases">
        <title>Genomic analysis of a strain of Sedimentibacter Hydroxybenzoicus DSM7310.</title>
        <authorList>
            <person name="Ma S."/>
        </authorList>
    </citation>
    <scope>NUCLEOTIDE SEQUENCE</scope>
    <source>
        <strain evidence="7">DSM 7310</strain>
    </source>
</reference>
<evidence type="ECO:0000313" key="8">
    <source>
        <dbReference type="Proteomes" id="UP000611629"/>
    </source>
</evidence>
<dbReference type="RefSeq" id="WP_179237461.1">
    <property type="nucleotide sequence ID" value="NZ_JACBNQ010000004.1"/>
</dbReference>
<dbReference type="GO" id="GO:0070041">
    <property type="term" value="F:rRNA (uridine-C5-)-methyltransferase activity"/>
    <property type="evidence" value="ECO:0007669"/>
    <property type="project" value="TreeGrafter"/>
</dbReference>
<dbReference type="InterPro" id="IPR030391">
    <property type="entry name" value="MeTrfase_TrmA_CS"/>
</dbReference>
<comment type="similarity">
    <text evidence="4">Belongs to the class I-like SAM-binding methyltransferase superfamily. RNA M5U methyltransferase family.</text>
</comment>
<dbReference type="PROSITE" id="PS01230">
    <property type="entry name" value="TRMA_1"/>
    <property type="match status" value="1"/>
</dbReference>
<dbReference type="Pfam" id="PF05958">
    <property type="entry name" value="tRNA_U5-meth_tr"/>
    <property type="match status" value="1"/>
</dbReference>
<dbReference type="FunFam" id="2.40.50.140:FF:000097">
    <property type="entry name" value="23S rRNA (uracil(1939)-C(5))-methyltransferase RlmD"/>
    <property type="match status" value="1"/>
</dbReference>
<keyword evidence="1 4" id="KW-0489">Methyltransferase</keyword>
<dbReference type="InterPro" id="IPR010280">
    <property type="entry name" value="U5_MeTrfase_fam"/>
</dbReference>
<dbReference type="SUPFAM" id="SSF50249">
    <property type="entry name" value="Nucleic acid-binding proteins"/>
    <property type="match status" value="1"/>
</dbReference>
<protein>
    <submittedName>
        <fullName evidence="7">23S rRNA (Uracil(1939)-C(5))-methyltransferase RlmD</fullName>
        <ecNumber evidence="7">2.1.1.190</ecNumber>
    </submittedName>
</protein>
<evidence type="ECO:0000259" key="6">
    <source>
        <dbReference type="PROSITE" id="PS50926"/>
    </source>
</evidence>
<dbReference type="PROSITE" id="PS51687">
    <property type="entry name" value="SAM_MT_RNA_M5U"/>
    <property type="match status" value="1"/>
</dbReference>
<feature type="binding site" evidence="4">
    <location>
        <position position="283"/>
    </location>
    <ligand>
        <name>S-adenosyl-L-methionine</name>
        <dbReference type="ChEBI" id="CHEBI:59789"/>
    </ligand>
</feature>
<evidence type="ECO:0000256" key="2">
    <source>
        <dbReference type="ARBA" id="ARBA00022679"/>
    </source>
</evidence>
<dbReference type="FunFam" id="2.40.50.1070:FF:000003">
    <property type="entry name" value="23S rRNA (Uracil-5-)-methyltransferase RumA"/>
    <property type="match status" value="1"/>
</dbReference>
<feature type="binding site" evidence="4">
    <location>
        <position position="381"/>
    </location>
    <ligand>
        <name>S-adenosyl-L-methionine</name>
        <dbReference type="ChEBI" id="CHEBI:59789"/>
    </ligand>
</feature>
<sequence>MLINGLITEVEIIDLNHTGQGVAKIDNFVVFVSGAITGDVVEIEITETRKNYAVGQIINIVKPSEFRIKSPCEHYEQCGGCQLMHMDYNEQLKYKKNRVINELKRSNVSFEESIVYDTIGMEDTYRYRNKIAFSVIEKNDEIQIGPYEQGTYNTVDINGCMLQSKEADDVVKAFKNLMVKYKIKAYDKNLNRGIARNIVIRNNRKHDLMLIIVTVTDNFHNKGELINELVSLVPNIKTIVQNVNNKNTNLIMGRKNITLYGEGTIIDMIDDLVFTISPETFFQVNPVQTEKLYQTAIQYADIGKHDICFDIYCGIGTISLMAAKKAKKVYGVEIVEQSIINARENAKRNNINNTEFFAGKAEIIVPKLYKQNIKADIVIVDPPRKGCEKEVIDTIISMSPKKVVYVSCNPSTLARDIKLLESSGYKLQKVQPVDQFPWTVHVETVVCLSRKNPDDRIEIDLNLDELDITASESKATYEEIKDYVQKNHGFKVSSLYISQVKRKLGLEVGTNYNLPKSEDARVPQCPPEKEKAITETLKHFRMI</sequence>
<dbReference type="InterPro" id="IPR002792">
    <property type="entry name" value="TRAM_dom"/>
</dbReference>
<dbReference type="PANTHER" id="PTHR11061">
    <property type="entry name" value="RNA M5U METHYLTRANSFERASE"/>
    <property type="match status" value="1"/>
</dbReference>
<dbReference type="NCBIfam" id="TIGR00479">
    <property type="entry name" value="rumA"/>
    <property type="match status" value="1"/>
</dbReference>
<dbReference type="EC" id="2.1.1.190" evidence="7"/>
<keyword evidence="2 4" id="KW-0808">Transferase</keyword>
<dbReference type="FunFam" id="3.40.50.150:FF:000009">
    <property type="entry name" value="23S rRNA (Uracil(1939)-C(5))-methyltransferase RlmD"/>
    <property type="match status" value="1"/>
</dbReference>
<evidence type="ECO:0000256" key="4">
    <source>
        <dbReference type="PROSITE-ProRule" id="PRU01024"/>
    </source>
</evidence>
<comment type="caution">
    <text evidence="7">The sequence shown here is derived from an EMBL/GenBank/DDBJ whole genome shotgun (WGS) entry which is preliminary data.</text>
</comment>
<dbReference type="CDD" id="cd02440">
    <property type="entry name" value="AdoMet_MTases"/>
    <property type="match status" value="1"/>
</dbReference>
<dbReference type="Gene3D" id="2.40.50.140">
    <property type="entry name" value="Nucleic acid-binding proteins"/>
    <property type="match status" value="1"/>
</dbReference>
<feature type="binding site" evidence="4">
    <location>
        <position position="333"/>
    </location>
    <ligand>
        <name>S-adenosyl-L-methionine</name>
        <dbReference type="ChEBI" id="CHEBI:59789"/>
    </ligand>
</feature>
<dbReference type="Proteomes" id="UP000611629">
    <property type="component" value="Unassembled WGS sequence"/>
</dbReference>
<feature type="active site" description="Nucleophile" evidence="4">
    <location>
        <position position="408"/>
    </location>
</feature>